<comment type="caution">
    <text evidence="2">The sequence shown here is derived from an EMBL/GenBank/DDBJ whole genome shotgun (WGS) entry which is preliminary data.</text>
</comment>
<dbReference type="EMBL" id="JBHUCP010000025">
    <property type="protein sequence ID" value="MFD1533343.1"/>
    <property type="molecule type" value="Genomic_DNA"/>
</dbReference>
<dbReference type="RefSeq" id="WP_343985187.1">
    <property type="nucleotide sequence ID" value="NZ_BAAAJG010000026.1"/>
</dbReference>
<name>A0ABW4FRW8_9PSEU</name>
<dbReference type="Proteomes" id="UP001597145">
    <property type="component" value="Unassembled WGS sequence"/>
</dbReference>
<accession>A0ABW4FRW8</accession>
<reference evidence="3" key="1">
    <citation type="journal article" date="2019" name="Int. J. Syst. Evol. Microbiol.">
        <title>The Global Catalogue of Microorganisms (GCM) 10K type strain sequencing project: providing services to taxonomists for standard genome sequencing and annotation.</title>
        <authorList>
            <consortium name="The Broad Institute Genomics Platform"/>
            <consortium name="The Broad Institute Genome Sequencing Center for Infectious Disease"/>
            <person name="Wu L."/>
            <person name="Ma J."/>
        </authorList>
    </citation>
    <scope>NUCLEOTIDE SEQUENCE [LARGE SCALE GENOMIC DNA]</scope>
    <source>
        <strain evidence="3">JCM 12165</strain>
    </source>
</reference>
<evidence type="ECO:0000313" key="2">
    <source>
        <dbReference type="EMBL" id="MFD1533343.1"/>
    </source>
</evidence>
<feature type="region of interest" description="Disordered" evidence="1">
    <location>
        <begin position="54"/>
        <end position="75"/>
    </location>
</feature>
<evidence type="ECO:0000256" key="1">
    <source>
        <dbReference type="SAM" id="MobiDB-lite"/>
    </source>
</evidence>
<gene>
    <name evidence="2" type="ORF">ACFSCY_28350</name>
</gene>
<protein>
    <submittedName>
        <fullName evidence="2">Uncharacterized protein</fullName>
    </submittedName>
</protein>
<organism evidence="2 3">
    <name type="scientific">Pseudonocardia aurantiaca</name>
    <dbReference type="NCBI Taxonomy" id="75290"/>
    <lineage>
        <taxon>Bacteria</taxon>
        <taxon>Bacillati</taxon>
        <taxon>Actinomycetota</taxon>
        <taxon>Actinomycetes</taxon>
        <taxon>Pseudonocardiales</taxon>
        <taxon>Pseudonocardiaceae</taxon>
        <taxon>Pseudonocardia</taxon>
    </lineage>
</organism>
<evidence type="ECO:0000313" key="3">
    <source>
        <dbReference type="Proteomes" id="UP001597145"/>
    </source>
</evidence>
<sequence>MSDLGGMSQAELIAAIRKVEGERDESLRLSGRLLAALHDVHGLSWPQITRLTGISQTTAHRRAQPYLSADDPEGA</sequence>
<keyword evidence="3" id="KW-1185">Reference proteome</keyword>
<proteinExistence type="predicted"/>